<reference evidence="1 2" key="1">
    <citation type="journal article" date="2020" name="Int. J. Syst. Evol. Microbiol.">
        <title>Description of Erysipelothrix piscisicarius sp. nov., an emergent fish pathogen, and assessment of virulence using a tiger barb (Puntigrus tetrazona) infection model.</title>
        <authorList>
            <person name="Pomaranski E.K."/>
            <person name="Griffin M.J."/>
            <person name="Camus A.C."/>
            <person name="Armwood A.R."/>
            <person name="Shelley J."/>
            <person name="Waldbieser G.C."/>
            <person name="LaFrentz B.R."/>
            <person name="Garcia J.C."/>
            <person name="Yanong R."/>
            <person name="Soto E."/>
        </authorList>
    </citation>
    <scope>NUCLEOTIDE SEQUENCE [LARGE SCALE GENOMIC DNA]</scope>
    <source>
        <strain evidence="1 2">15TAL0474</strain>
    </source>
</reference>
<evidence type="ECO:0000313" key="2">
    <source>
        <dbReference type="Proteomes" id="UP000278804"/>
    </source>
</evidence>
<evidence type="ECO:0000313" key="1">
    <source>
        <dbReference type="EMBL" id="AZK44762.1"/>
    </source>
</evidence>
<dbReference type="KEGG" id="eri:EEI45_05430"/>
<dbReference type="AlphaFoldDB" id="A0A3S8RPB2"/>
<dbReference type="Proteomes" id="UP000278804">
    <property type="component" value="Chromosome"/>
</dbReference>
<dbReference type="Gene3D" id="2.60.40.10">
    <property type="entry name" value="Immunoglobulins"/>
    <property type="match status" value="1"/>
</dbReference>
<keyword evidence="2" id="KW-1185">Reference proteome</keyword>
<dbReference type="EMBL" id="CP034234">
    <property type="protein sequence ID" value="AZK44762.1"/>
    <property type="molecule type" value="Genomic_DNA"/>
</dbReference>
<accession>A0A3S8RPB2</accession>
<organism evidence="1 2">
    <name type="scientific">Erysipelothrix piscisicarius</name>
    <dbReference type="NCBI Taxonomy" id="2485784"/>
    <lineage>
        <taxon>Bacteria</taxon>
        <taxon>Bacillati</taxon>
        <taxon>Bacillota</taxon>
        <taxon>Erysipelotrichia</taxon>
        <taxon>Erysipelotrichales</taxon>
        <taxon>Erysipelotrichaceae</taxon>
        <taxon>Erysipelothrix</taxon>
    </lineage>
</organism>
<proteinExistence type="predicted"/>
<gene>
    <name evidence="1" type="ORF">EEI45_05430</name>
</gene>
<sequence>MMFFTTAVSCEYIDDRQRVPSELLEVSFDKGELSLSGWAFMRSYINYYGSTTHSFSLNIKGPTHKVLPLELDSVDLTSIMSYRGNKQCRDNQKRTQSCNHIYQNVGFKGSIPLQELQEGDYDLTLVIHHKDTEHRVEVPSYLTSMRSLSHYHEGLEYVVDSVFKQGGLTVYYHTLIATATPSPSYEGRVVEYGQTCSSADGNTAFYRKGATFHNIMDVSRYKDLVSYFKVRAKQSGCFDGRQRLVEGNEVTVHIPSTYVNYTGGRMKLKIRQKLPKLDAQPLKIKQYQTYDAFEKVTAFDHRQLNTSNRINISSNNVNERIPGVYQTCYVITDSWKRSARSCRKVILEKIPTYSRYMSENSFSRARLKLWNQIELKRVIQDAFLRRKRYIKKSY</sequence>
<name>A0A3S8RPB2_9FIRM</name>
<protein>
    <submittedName>
        <fullName evidence="1">DUF5011 domain-containing protein</fullName>
    </submittedName>
</protein>
<dbReference type="InterPro" id="IPR013783">
    <property type="entry name" value="Ig-like_fold"/>
</dbReference>